<name>A0A7W4W465_9GAMM</name>
<dbReference type="GO" id="GO:0061605">
    <property type="term" value="F:molybdopterin-synthase adenylyltransferase activity"/>
    <property type="evidence" value="ECO:0007669"/>
    <property type="project" value="UniProtKB-EC"/>
</dbReference>
<dbReference type="Pfam" id="PF00899">
    <property type="entry name" value="ThiF"/>
    <property type="match status" value="1"/>
</dbReference>
<dbReference type="CDD" id="cd00757">
    <property type="entry name" value="ThiF_MoeB_HesA_family"/>
    <property type="match status" value="1"/>
</dbReference>
<evidence type="ECO:0000256" key="11">
    <source>
        <dbReference type="ARBA" id="ARBA00075110"/>
    </source>
</evidence>
<reference evidence="15 16" key="1">
    <citation type="submission" date="2020-08" db="EMBL/GenBank/DDBJ databases">
        <title>Genomic Encyclopedia of Type Strains, Phase III (KMG-III): the genomes of soil and plant-associated and newly described type strains.</title>
        <authorList>
            <person name="Whitman W."/>
        </authorList>
    </citation>
    <scope>NUCLEOTIDE SEQUENCE [LARGE SCALE GENOMIC DNA]</scope>
    <source>
        <strain evidence="15 16">CECT 8654</strain>
    </source>
</reference>
<evidence type="ECO:0000256" key="6">
    <source>
        <dbReference type="ARBA" id="ARBA00052218"/>
    </source>
</evidence>
<dbReference type="EMBL" id="JACHWY010000001">
    <property type="protein sequence ID" value="MBB3047136.1"/>
    <property type="molecule type" value="Genomic_DNA"/>
</dbReference>
<dbReference type="InterPro" id="IPR000594">
    <property type="entry name" value="ThiF_NAD_FAD-bd"/>
</dbReference>
<keyword evidence="4" id="KW-0547">Nucleotide-binding</keyword>
<evidence type="ECO:0000256" key="7">
    <source>
        <dbReference type="ARBA" id="ARBA00055169"/>
    </source>
</evidence>
<evidence type="ECO:0000256" key="12">
    <source>
        <dbReference type="ARBA" id="ARBA00075328"/>
    </source>
</evidence>
<dbReference type="GO" id="GO:0004792">
    <property type="term" value="F:thiosulfate-cyanide sulfurtransferase activity"/>
    <property type="evidence" value="ECO:0007669"/>
    <property type="project" value="TreeGrafter"/>
</dbReference>
<dbReference type="GO" id="GO:0005524">
    <property type="term" value="F:ATP binding"/>
    <property type="evidence" value="ECO:0007669"/>
    <property type="project" value="UniProtKB-KW"/>
</dbReference>
<dbReference type="GO" id="GO:0008146">
    <property type="term" value="F:sulfotransferase activity"/>
    <property type="evidence" value="ECO:0007669"/>
    <property type="project" value="TreeGrafter"/>
</dbReference>
<evidence type="ECO:0000256" key="5">
    <source>
        <dbReference type="ARBA" id="ARBA00022840"/>
    </source>
</evidence>
<evidence type="ECO:0000256" key="4">
    <source>
        <dbReference type="ARBA" id="ARBA00022741"/>
    </source>
</evidence>
<dbReference type="SUPFAM" id="SSF69572">
    <property type="entry name" value="Activating enzymes of the ubiquitin-like proteins"/>
    <property type="match status" value="1"/>
</dbReference>
<comment type="similarity">
    <text evidence="2">Belongs to the HesA/MoeB/ThiF family.</text>
</comment>
<keyword evidence="16" id="KW-1185">Reference proteome</keyword>
<evidence type="ECO:0000313" key="15">
    <source>
        <dbReference type="EMBL" id="MBB3047136.1"/>
    </source>
</evidence>
<dbReference type="AlphaFoldDB" id="A0A7W4W465"/>
<dbReference type="GO" id="GO:0008641">
    <property type="term" value="F:ubiquitin-like modifier activating enzyme activity"/>
    <property type="evidence" value="ECO:0007669"/>
    <property type="project" value="InterPro"/>
</dbReference>
<evidence type="ECO:0000259" key="14">
    <source>
        <dbReference type="Pfam" id="PF00899"/>
    </source>
</evidence>
<evidence type="ECO:0000256" key="2">
    <source>
        <dbReference type="ARBA" id="ARBA00009919"/>
    </source>
</evidence>
<evidence type="ECO:0000256" key="8">
    <source>
        <dbReference type="ARBA" id="ARBA00063809"/>
    </source>
</evidence>
<evidence type="ECO:0000256" key="3">
    <source>
        <dbReference type="ARBA" id="ARBA00022679"/>
    </source>
</evidence>
<dbReference type="Proteomes" id="UP000537130">
    <property type="component" value="Unassembled WGS sequence"/>
</dbReference>
<dbReference type="PANTHER" id="PTHR10953:SF102">
    <property type="entry name" value="ADENYLYLTRANSFERASE AND SULFURTRANSFERASE MOCS3"/>
    <property type="match status" value="1"/>
</dbReference>
<proteinExistence type="inferred from homology"/>
<comment type="function">
    <text evidence="7">Catalyzes the adenylation by ATP of the carboxyl group of the C-terminal glycine of sulfur carrier protein MoaD.</text>
</comment>
<comment type="caution">
    <text evidence="15">The sequence shown here is derived from an EMBL/GenBank/DDBJ whole genome shotgun (WGS) entry which is preliminary data.</text>
</comment>
<dbReference type="PANTHER" id="PTHR10953">
    <property type="entry name" value="UBIQUITIN-ACTIVATING ENZYME E1"/>
    <property type="match status" value="1"/>
</dbReference>
<evidence type="ECO:0000313" key="16">
    <source>
        <dbReference type="Proteomes" id="UP000537130"/>
    </source>
</evidence>
<gene>
    <name evidence="15" type="ORF">FHR99_001372</name>
</gene>
<dbReference type="GO" id="GO:0005829">
    <property type="term" value="C:cytosol"/>
    <property type="evidence" value="ECO:0007669"/>
    <property type="project" value="TreeGrafter"/>
</dbReference>
<dbReference type="RefSeq" id="WP_183409777.1">
    <property type="nucleotide sequence ID" value="NZ_JACHWY010000001.1"/>
</dbReference>
<dbReference type="InterPro" id="IPR035985">
    <property type="entry name" value="Ubiquitin-activating_enz"/>
</dbReference>
<evidence type="ECO:0000256" key="9">
    <source>
        <dbReference type="ARBA" id="ARBA00066884"/>
    </source>
</evidence>
<evidence type="ECO:0000256" key="1">
    <source>
        <dbReference type="ARBA" id="ARBA00005046"/>
    </source>
</evidence>
<keyword evidence="5" id="KW-0067">ATP-binding</keyword>
<dbReference type="FunFam" id="3.40.50.720:FF:000033">
    <property type="entry name" value="Adenylyltransferase and sulfurtransferase MOCS3"/>
    <property type="match status" value="1"/>
</dbReference>
<keyword evidence="15" id="KW-0548">Nucleotidyltransferase</keyword>
<sequence length="254" mass="26727">MHDEQLLRYSRHILLPGMDVEGQERLLKARVLVLGVGGLGSPVALYLAASGVGHLVLVDDDVVELSNLQRQIAHQNADVGRLKTESGRDAALALNPDVCVELISERLQGEALNRAVASVDLVVDCSDNFSTRFALNEACAAACIPLVSGAAIRGEGQLSVFDFRDPASPCYRCLYSPDTGDEQLNCSEAGVLAPIVGVIGSLQALEAIKVLSGFGEPLAGRLMLLDGATMDCRTLKLGKDPSCPVCGATAGKKT</sequence>
<dbReference type="NCBIfam" id="NF004281">
    <property type="entry name" value="PRK05690.1"/>
    <property type="match status" value="1"/>
</dbReference>
<evidence type="ECO:0000256" key="10">
    <source>
        <dbReference type="ARBA" id="ARBA00073635"/>
    </source>
</evidence>
<comment type="catalytic activity">
    <reaction evidence="6">
        <text>[molybdopterin-synthase sulfur-carrier protein]-C-terminal Gly-Gly + ATP + H(+) = [molybdopterin-synthase sulfur-carrier protein]-C-terminal Gly-Gly-AMP + diphosphate</text>
        <dbReference type="Rhea" id="RHEA:43616"/>
        <dbReference type="Rhea" id="RHEA-COMP:12159"/>
        <dbReference type="Rhea" id="RHEA-COMP:12202"/>
        <dbReference type="ChEBI" id="CHEBI:15378"/>
        <dbReference type="ChEBI" id="CHEBI:30616"/>
        <dbReference type="ChEBI" id="CHEBI:33019"/>
        <dbReference type="ChEBI" id="CHEBI:90618"/>
        <dbReference type="ChEBI" id="CHEBI:90778"/>
        <dbReference type="EC" id="2.7.7.80"/>
    </reaction>
</comment>
<comment type="subunit">
    <text evidence="8">Homodimer. Forms a stable heterotetrameric complex of 2 MoeB and 2 MoaD during adenylation of MoaD.</text>
</comment>
<feature type="domain" description="THIF-type NAD/FAD binding fold" evidence="14">
    <location>
        <begin position="9"/>
        <end position="245"/>
    </location>
</feature>
<dbReference type="EC" id="2.7.7.80" evidence="9"/>
<keyword evidence="3 15" id="KW-0808">Transferase</keyword>
<organism evidence="15 16">
    <name type="scientific">Litorivivens lipolytica</name>
    <dbReference type="NCBI Taxonomy" id="1524264"/>
    <lineage>
        <taxon>Bacteria</taxon>
        <taxon>Pseudomonadati</taxon>
        <taxon>Pseudomonadota</taxon>
        <taxon>Gammaproteobacteria</taxon>
        <taxon>Litorivivens</taxon>
    </lineage>
</organism>
<accession>A0A7W4W465</accession>
<evidence type="ECO:0000256" key="13">
    <source>
        <dbReference type="ARBA" id="ARBA00078531"/>
    </source>
</evidence>
<dbReference type="InterPro" id="IPR045886">
    <property type="entry name" value="ThiF/MoeB/HesA"/>
</dbReference>
<comment type="pathway">
    <text evidence="1">Cofactor biosynthesis; molybdopterin biosynthesis.</text>
</comment>
<protein>
    <recommendedName>
        <fullName evidence="10">Molybdopterin-synthase adenylyltransferase</fullName>
        <ecNumber evidence="9">2.7.7.80</ecNumber>
    </recommendedName>
    <alternativeName>
        <fullName evidence="13">MoaD protein adenylase</fullName>
    </alternativeName>
    <alternativeName>
        <fullName evidence="11">Molybdopterin-converting factor subunit 1 adenylase</fullName>
    </alternativeName>
    <alternativeName>
        <fullName evidence="12">Sulfur carrier protein MoaD adenylyltransferase</fullName>
    </alternativeName>
</protein>
<dbReference type="Gene3D" id="3.40.50.720">
    <property type="entry name" value="NAD(P)-binding Rossmann-like Domain"/>
    <property type="match status" value="1"/>
</dbReference>